<sequence>MDETQVVPPFLARVQPGTPAKNSPSQRSPKFLQLDVNNVKFQLGDVPALKKTITLTNTSGLRIAWRIRANAPTRYVVNPACGFLTSNEAQTLMIELMEPAKYSDRHKFIVQAIEAKDDEKDRRKIWEDSRATQLDKIQCVRVLTSGLTMTPLSTTSIDASSSASGTSTGTTASSTTSGTSLASTDSIGSSASTTESTGSLSSTGSTISDWGDKITELTNQAKTLLESKNKNSKQMVELVNQVKRVEVELDRSAQEYATLNSRFSELTNDIAQLEKKSKQLDEDLKALNKEKEFIMK</sequence>
<name>A0AC34R256_9BILA</name>
<evidence type="ECO:0000313" key="1">
    <source>
        <dbReference type="Proteomes" id="UP000887576"/>
    </source>
</evidence>
<dbReference type="Proteomes" id="UP000887576">
    <property type="component" value="Unplaced"/>
</dbReference>
<dbReference type="WBParaSite" id="JU765_v2.g2676.t1">
    <property type="protein sequence ID" value="JU765_v2.g2676.t1"/>
    <property type="gene ID" value="JU765_v2.g2676"/>
</dbReference>
<evidence type="ECO:0000313" key="2">
    <source>
        <dbReference type="WBParaSite" id="JU765_v2.g2676.t1"/>
    </source>
</evidence>
<organism evidence="1 2">
    <name type="scientific">Panagrolaimus sp. JU765</name>
    <dbReference type="NCBI Taxonomy" id="591449"/>
    <lineage>
        <taxon>Eukaryota</taxon>
        <taxon>Metazoa</taxon>
        <taxon>Ecdysozoa</taxon>
        <taxon>Nematoda</taxon>
        <taxon>Chromadorea</taxon>
        <taxon>Rhabditida</taxon>
        <taxon>Tylenchina</taxon>
        <taxon>Panagrolaimomorpha</taxon>
        <taxon>Panagrolaimoidea</taxon>
        <taxon>Panagrolaimidae</taxon>
        <taxon>Panagrolaimus</taxon>
    </lineage>
</organism>
<reference evidence="2" key="1">
    <citation type="submission" date="2022-11" db="UniProtKB">
        <authorList>
            <consortium name="WormBaseParasite"/>
        </authorList>
    </citation>
    <scope>IDENTIFICATION</scope>
</reference>
<protein>
    <submittedName>
        <fullName evidence="2">Major sperm protein</fullName>
    </submittedName>
</protein>
<accession>A0AC34R256</accession>
<proteinExistence type="predicted"/>